<dbReference type="GO" id="GO:0005737">
    <property type="term" value="C:cytoplasm"/>
    <property type="evidence" value="ECO:0007669"/>
    <property type="project" value="TreeGrafter"/>
</dbReference>
<dbReference type="STRING" id="1300344.I598_2438"/>
<evidence type="ECO:0000256" key="3">
    <source>
        <dbReference type="ARBA" id="ARBA00022112"/>
    </source>
</evidence>
<protein>
    <recommendedName>
        <fullName evidence="3">GTP cyclohydrolase 1 type 2 homolog</fullName>
    </recommendedName>
</protein>
<gene>
    <name evidence="6" type="ORF">I598_2438</name>
</gene>
<dbReference type="Proteomes" id="UP000076794">
    <property type="component" value="Chromosome"/>
</dbReference>
<dbReference type="PANTHER" id="PTHR13799">
    <property type="entry name" value="NGG1 INTERACTING FACTOR 3"/>
    <property type="match status" value="1"/>
</dbReference>
<dbReference type="Gene3D" id="3.40.1390.30">
    <property type="entry name" value="NIF3 (NGG1p interacting factor 3)-like"/>
    <property type="match status" value="2"/>
</dbReference>
<dbReference type="EMBL" id="CP014209">
    <property type="protein sequence ID" value="ANC31975.1"/>
    <property type="molecule type" value="Genomic_DNA"/>
</dbReference>
<evidence type="ECO:0000256" key="2">
    <source>
        <dbReference type="ARBA" id="ARBA00011643"/>
    </source>
</evidence>
<dbReference type="PATRIC" id="fig|1300344.3.peg.2445"/>
<feature type="binding site" evidence="5">
    <location>
        <position position="253"/>
    </location>
    <ligand>
        <name>a divalent metal cation</name>
        <dbReference type="ChEBI" id="CHEBI:60240"/>
        <label>1</label>
    </ligand>
</feature>
<dbReference type="GO" id="GO:0046872">
    <property type="term" value="F:metal ion binding"/>
    <property type="evidence" value="ECO:0007669"/>
    <property type="project" value="UniProtKB-KW"/>
</dbReference>
<comment type="subunit">
    <text evidence="2">Homohexamer.</text>
</comment>
<comment type="similarity">
    <text evidence="1">Belongs to the GTP cyclohydrolase I type 2/NIF3 family.</text>
</comment>
<feature type="binding site" evidence="5">
    <location>
        <position position="87"/>
    </location>
    <ligand>
        <name>a divalent metal cation</name>
        <dbReference type="ChEBI" id="CHEBI:60240"/>
        <label>1</label>
    </ligand>
</feature>
<dbReference type="AlphaFoldDB" id="A0A161I2N6"/>
<organism evidence="6 7">
    <name type="scientific">Isoptericola dokdonensis DS-3</name>
    <dbReference type="NCBI Taxonomy" id="1300344"/>
    <lineage>
        <taxon>Bacteria</taxon>
        <taxon>Bacillati</taxon>
        <taxon>Actinomycetota</taxon>
        <taxon>Actinomycetes</taxon>
        <taxon>Micrococcales</taxon>
        <taxon>Promicromonosporaceae</taxon>
        <taxon>Isoptericola</taxon>
    </lineage>
</organism>
<evidence type="ECO:0000313" key="6">
    <source>
        <dbReference type="EMBL" id="ANC31975.1"/>
    </source>
</evidence>
<name>A0A161I2N6_9MICO</name>
<dbReference type="KEGG" id="ido:I598_2438"/>
<dbReference type="PANTHER" id="PTHR13799:SF14">
    <property type="entry name" value="GTP CYCLOHYDROLASE 1 TYPE 2 HOMOLOG"/>
    <property type="match status" value="1"/>
</dbReference>
<evidence type="ECO:0000256" key="4">
    <source>
        <dbReference type="ARBA" id="ARBA00022723"/>
    </source>
</evidence>
<evidence type="ECO:0000256" key="1">
    <source>
        <dbReference type="ARBA" id="ARBA00006964"/>
    </source>
</evidence>
<reference evidence="6 7" key="1">
    <citation type="submission" date="2016-01" db="EMBL/GenBank/DDBJ databases">
        <title>Complete genome sequence of a soil Actinobacterium, Isoptericola dokdonensis DS-3.</title>
        <authorList>
            <person name="Kwon S.-K."/>
            <person name="Kim J.F."/>
        </authorList>
    </citation>
    <scope>NUCLEOTIDE SEQUENCE [LARGE SCALE GENOMIC DNA]</scope>
    <source>
        <strain evidence="6 7">DS-3</strain>
    </source>
</reference>
<proteinExistence type="inferred from homology"/>
<dbReference type="Pfam" id="PF01784">
    <property type="entry name" value="DUF34_NIF3"/>
    <property type="match status" value="1"/>
</dbReference>
<dbReference type="InterPro" id="IPR002678">
    <property type="entry name" value="DUF34/NIF3"/>
</dbReference>
<evidence type="ECO:0000256" key="5">
    <source>
        <dbReference type="PIRSR" id="PIRSR602678-1"/>
    </source>
</evidence>
<dbReference type="SUPFAM" id="SSF102705">
    <property type="entry name" value="NIF3 (NGG1p interacting factor 3)-like"/>
    <property type="match status" value="1"/>
</dbReference>
<feature type="binding site" evidence="5">
    <location>
        <position position="257"/>
    </location>
    <ligand>
        <name>a divalent metal cation</name>
        <dbReference type="ChEBI" id="CHEBI:60240"/>
        <label>1</label>
    </ligand>
</feature>
<sequence>MPAPSRAAGAPAGGARVAWTPVTTTTAGDLVARATAALGVAARPTTVDGIDAGDPDARVTGVAVTTLATLEVLERAVAVGANVVVTHEPLYYDHQGTQVPDLVAEADPVQAAKAAYVAAHGLVVWRMHDAWHDRRPDGIDEGFARALGWTLDAAEADRGTAVCDVPPTTLGALAGNIAETFGADQLRCAGDPQAPVRRVALDLGFRGFARNRALLRRDDVDVVVVGEAHEWETASYATDAARVLGTGLVVVGHVPSEQAGMSLFADRLRDLVDVPVTFLATPDLLRAA</sequence>
<accession>A0A161I2N6</accession>
<dbReference type="InterPro" id="IPR036069">
    <property type="entry name" value="DUF34/NIF3_sf"/>
</dbReference>
<keyword evidence="7" id="KW-1185">Reference proteome</keyword>
<feature type="binding site" evidence="5">
    <location>
        <position position="133"/>
    </location>
    <ligand>
        <name>a divalent metal cation</name>
        <dbReference type="ChEBI" id="CHEBI:60240"/>
        <label>1</label>
    </ligand>
</feature>
<evidence type="ECO:0000313" key="7">
    <source>
        <dbReference type="Proteomes" id="UP000076794"/>
    </source>
</evidence>
<keyword evidence="4 5" id="KW-0479">Metal-binding</keyword>